<sequence>MAQRDPDERLVYLACQHIFRGSNSQVRKRKHVMNLLQQNKPTLTDILREHSIDRTCDVAKKLLDAQVFYSTLRAKIRFPELFDVSPAQSAEREASEAEAARDEAKAVREISERETSREVAIQSQARPANEESYEIDGWYSYERIFALIVDSQHHQPLRQKSVSIIQSHLSIQSTYITKVSTSSRQAYKDWWKKLVSSTLKVTSRSFWVSMLRRELSMAIEELKRNKDFLEGRYLGELKEIQAKRTALDMWERNAKNAMINGDSQCLDDTDKILARVVQYLSPDGPTREEGKGKMPMECPELSDSEEEFLESVVAINSSDCQALQVARSSESL</sequence>
<protein>
    <submittedName>
        <fullName evidence="3">Uncharacterized protein</fullName>
    </submittedName>
</protein>
<evidence type="ECO:0000313" key="3">
    <source>
        <dbReference type="EMBL" id="KAF4232981.1"/>
    </source>
</evidence>
<keyword evidence="4" id="KW-1185">Reference proteome</keyword>
<reference evidence="3" key="1">
    <citation type="journal article" date="2020" name="bioRxiv">
        <title>Genomic and phenotypic heterogeneity of clinical isolates of the human pathogens Aspergillus fumigatus, Aspergillus lentulus and Aspergillus fumigatiaffinis.</title>
        <authorList>
            <person name="dos Santos R.A.C."/>
            <person name="Steenwyk J.L."/>
            <person name="Rivero-Menendez O."/>
            <person name="Mead M.E."/>
            <person name="Silva L.P."/>
            <person name="Bastos R.W."/>
            <person name="Alastruey-Izquierdo A."/>
            <person name="Goldman G.H."/>
            <person name="Rokas A."/>
        </authorList>
    </citation>
    <scope>NUCLEOTIDE SEQUENCE</scope>
    <source>
        <strain evidence="3">CNM-CM6805</strain>
    </source>
</reference>
<comment type="caution">
    <text evidence="3">The sequence shown here is derived from an EMBL/GenBank/DDBJ whole genome shotgun (WGS) entry which is preliminary data.</text>
</comment>
<dbReference type="AlphaFoldDB" id="A0A8H4H1K0"/>
<proteinExistence type="predicted"/>
<organism evidence="3 4">
    <name type="scientific">Aspergillus fumigatiaffinis</name>
    <dbReference type="NCBI Taxonomy" id="340414"/>
    <lineage>
        <taxon>Eukaryota</taxon>
        <taxon>Fungi</taxon>
        <taxon>Dikarya</taxon>
        <taxon>Ascomycota</taxon>
        <taxon>Pezizomycotina</taxon>
        <taxon>Eurotiomycetes</taxon>
        <taxon>Eurotiomycetidae</taxon>
        <taxon>Eurotiales</taxon>
        <taxon>Aspergillaceae</taxon>
        <taxon>Aspergillus</taxon>
        <taxon>Aspergillus subgen. Fumigati</taxon>
    </lineage>
</organism>
<keyword evidence="1" id="KW-0175">Coiled coil</keyword>
<dbReference type="Proteomes" id="UP000653565">
    <property type="component" value="Unassembled WGS sequence"/>
</dbReference>
<reference evidence="3" key="2">
    <citation type="submission" date="2020-04" db="EMBL/GenBank/DDBJ databases">
        <authorList>
            <person name="Santos R.A.C."/>
            <person name="Steenwyk J.L."/>
            <person name="Rivero-Menendez O."/>
            <person name="Mead M.E."/>
            <person name="Silva L.P."/>
            <person name="Bastos R.W."/>
            <person name="Alastruey-Izquierdo A."/>
            <person name="Goldman G.H."/>
            <person name="Rokas A."/>
        </authorList>
    </citation>
    <scope>NUCLEOTIDE SEQUENCE</scope>
    <source>
        <strain evidence="3">CNM-CM6805</strain>
    </source>
</reference>
<evidence type="ECO:0000256" key="2">
    <source>
        <dbReference type="SAM" id="MobiDB-lite"/>
    </source>
</evidence>
<evidence type="ECO:0000256" key="1">
    <source>
        <dbReference type="SAM" id="Coils"/>
    </source>
</evidence>
<dbReference type="OrthoDB" id="5324651at2759"/>
<feature type="region of interest" description="Disordered" evidence="2">
    <location>
        <begin position="93"/>
        <end position="112"/>
    </location>
</feature>
<name>A0A8H4H1K0_9EURO</name>
<feature type="coiled-coil region" evidence="1">
    <location>
        <begin position="212"/>
        <end position="239"/>
    </location>
</feature>
<accession>A0A8H4H1K0</accession>
<dbReference type="EMBL" id="JAAAPX010000084">
    <property type="protein sequence ID" value="KAF4232981.1"/>
    <property type="molecule type" value="Genomic_DNA"/>
</dbReference>
<evidence type="ECO:0000313" key="4">
    <source>
        <dbReference type="Proteomes" id="UP000653565"/>
    </source>
</evidence>
<gene>
    <name evidence="3" type="ORF">CNMCM6805_009604</name>
</gene>